<feature type="compositionally biased region" description="Polar residues" evidence="1">
    <location>
        <begin position="28"/>
        <end position="50"/>
    </location>
</feature>
<feature type="compositionally biased region" description="Basic and acidic residues" evidence="1">
    <location>
        <begin position="51"/>
        <end position="62"/>
    </location>
</feature>
<name>A0A1D1V038_RAMVA</name>
<keyword evidence="3" id="KW-1185">Reference proteome</keyword>
<accession>A0A1D1V038</accession>
<gene>
    <name evidence="2" type="primary">RvY_05266-1</name>
    <name evidence="2" type="synonym">RvY_05266.1</name>
    <name evidence="2" type="ORF">RvY_05266</name>
</gene>
<evidence type="ECO:0000313" key="3">
    <source>
        <dbReference type="Proteomes" id="UP000186922"/>
    </source>
</evidence>
<sequence>MIKLLIAYVYSGSGKGNTSGDHLQVKTVQSGQKSNQAKKTTEHLASNAVSRKNERLRPDMENNKVNVKK</sequence>
<dbReference type="AlphaFoldDB" id="A0A1D1V038"/>
<organism evidence="2 3">
    <name type="scientific">Ramazzottius varieornatus</name>
    <name type="common">Water bear</name>
    <name type="synonym">Tardigrade</name>
    <dbReference type="NCBI Taxonomy" id="947166"/>
    <lineage>
        <taxon>Eukaryota</taxon>
        <taxon>Metazoa</taxon>
        <taxon>Ecdysozoa</taxon>
        <taxon>Tardigrada</taxon>
        <taxon>Eutardigrada</taxon>
        <taxon>Parachela</taxon>
        <taxon>Hypsibioidea</taxon>
        <taxon>Ramazzottiidae</taxon>
        <taxon>Ramazzottius</taxon>
    </lineage>
</organism>
<evidence type="ECO:0000256" key="1">
    <source>
        <dbReference type="SAM" id="MobiDB-lite"/>
    </source>
</evidence>
<feature type="region of interest" description="Disordered" evidence="1">
    <location>
        <begin position="28"/>
        <end position="69"/>
    </location>
</feature>
<reference evidence="2 3" key="1">
    <citation type="journal article" date="2016" name="Nat. Commun.">
        <title>Extremotolerant tardigrade genome and improved radiotolerance of human cultured cells by tardigrade-unique protein.</title>
        <authorList>
            <person name="Hashimoto T."/>
            <person name="Horikawa D.D."/>
            <person name="Saito Y."/>
            <person name="Kuwahara H."/>
            <person name="Kozuka-Hata H."/>
            <person name="Shin-I T."/>
            <person name="Minakuchi Y."/>
            <person name="Ohishi K."/>
            <person name="Motoyama A."/>
            <person name="Aizu T."/>
            <person name="Enomoto A."/>
            <person name="Kondo K."/>
            <person name="Tanaka S."/>
            <person name="Hara Y."/>
            <person name="Koshikawa S."/>
            <person name="Sagara H."/>
            <person name="Miura T."/>
            <person name="Yokobori S."/>
            <person name="Miyagawa K."/>
            <person name="Suzuki Y."/>
            <person name="Kubo T."/>
            <person name="Oyama M."/>
            <person name="Kohara Y."/>
            <person name="Fujiyama A."/>
            <person name="Arakawa K."/>
            <person name="Katayama T."/>
            <person name="Toyoda A."/>
            <person name="Kunieda T."/>
        </authorList>
    </citation>
    <scope>NUCLEOTIDE SEQUENCE [LARGE SCALE GENOMIC DNA]</scope>
    <source>
        <strain evidence="2 3">YOKOZUNA-1</strain>
    </source>
</reference>
<protein>
    <submittedName>
        <fullName evidence="2">Uncharacterized protein</fullName>
    </submittedName>
</protein>
<proteinExistence type="predicted"/>
<dbReference type="Proteomes" id="UP000186922">
    <property type="component" value="Unassembled WGS sequence"/>
</dbReference>
<dbReference type="EMBL" id="BDGG01000002">
    <property type="protein sequence ID" value="GAU93302.1"/>
    <property type="molecule type" value="Genomic_DNA"/>
</dbReference>
<comment type="caution">
    <text evidence="2">The sequence shown here is derived from an EMBL/GenBank/DDBJ whole genome shotgun (WGS) entry which is preliminary data.</text>
</comment>
<evidence type="ECO:0000313" key="2">
    <source>
        <dbReference type="EMBL" id="GAU93302.1"/>
    </source>
</evidence>